<dbReference type="SUPFAM" id="SSF51735">
    <property type="entry name" value="NAD(P)-binding Rossmann-fold domains"/>
    <property type="match status" value="2"/>
</dbReference>
<evidence type="ECO:0000313" key="4">
    <source>
        <dbReference type="EMBL" id="QKD84095.1"/>
    </source>
</evidence>
<dbReference type="AlphaFoldDB" id="A0A6M8BP63"/>
<dbReference type="SUPFAM" id="SSF116726">
    <property type="entry name" value="TrkA C-terminal domain-like"/>
    <property type="match status" value="1"/>
</dbReference>
<keyword evidence="1" id="KW-0472">Membrane</keyword>
<dbReference type="Pfam" id="PF02080">
    <property type="entry name" value="TrkA_C"/>
    <property type="match status" value="1"/>
</dbReference>
<gene>
    <name evidence="4" type="ORF">HPC62_19645</name>
</gene>
<dbReference type="InterPro" id="IPR003148">
    <property type="entry name" value="RCK_N"/>
</dbReference>
<feature type="domain" description="RCK N-terminal" evidence="2">
    <location>
        <begin position="7"/>
        <end position="137"/>
    </location>
</feature>
<dbReference type="InterPro" id="IPR036291">
    <property type="entry name" value="NAD(P)-bd_dom_sf"/>
</dbReference>
<dbReference type="Proteomes" id="UP000505210">
    <property type="component" value="Chromosome"/>
</dbReference>
<dbReference type="Gene3D" id="3.40.50.720">
    <property type="entry name" value="NAD(P)-binding Rossmann-like Domain"/>
    <property type="match status" value="2"/>
</dbReference>
<dbReference type="PROSITE" id="PS51202">
    <property type="entry name" value="RCK_C"/>
    <property type="match status" value="1"/>
</dbReference>
<dbReference type="Gene3D" id="3.30.70.1450">
    <property type="entry name" value="Regulator of K+ conductance, C-terminal domain"/>
    <property type="match status" value="1"/>
</dbReference>
<organism evidence="4 5">
    <name type="scientific">Thermoleptolyngbya sichuanensis A183</name>
    <dbReference type="NCBI Taxonomy" id="2737172"/>
    <lineage>
        <taxon>Bacteria</taxon>
        <taxon>Bacillati</taxon>
        <taxon>Cyanobacteriota</taxon>
        <taxon>Cyanophyceae</taxon>
        <taxon>Oculatellales</taxon>
        <taxon>Oculatellaceae</taxon>
        <taxon>Thermoleptolyngbya</taxon>
        <taxon>Thermoleptolyngbya sichuanensis</taxon>
    </lineage>
</organism>
<name>A0A6M8BP63_9CYAN</name>
<dbReference type="PANTHER" id="PTHR43833:SF11">
    <property type="entry name" value="VOLTAGE-GATED POTASSIUM CHANNEL KCH"/>
    <property type="match status" value="1"/>
</dbReference>
<dbReference type="PROSITE" id="PS51201">
    <property type="entry name" value="RCK_N"/>
    <property type="match status" value="1"/>
</dbReference>
<dbReference type="InterPro" id="IPR050721">
    <property type="entry name" value="Trk_Ktr_HKT_K-transport"/>
</dbReference>
<keyword evidence="1" id="KW-1133">Transmembrane helix</keyword>
<dbReference type="GO" id="GO:0006813">
    <property type="term" value="P:potassium ion transport"/>
    <property type="evidence" value="ECO:0007669"/>
    <property type="project" value="InterPro"/>
</dbReference>
<keyword evidence="1" id="KW-0812">Transmembrane</keyword>
<evidence type="ECO:0000256" key="1">
    <source>
        <dbReference type="SAM" id="Phobius"/>
    </source>
</evidence>
<dbReference type="InterPro" id="IPR036721">
    <property type="entry name" value="RCK_C_sf"/>
</dbReference>
<dbReference type="RefSeq" id="WP_172358158.1">
    <property type="nucleotide sequence ID" value="NZ_CP053661.1"/>
</dbReference>
<dbReference type="InterPro" id="IPR006037">
    <property type="entry name" value="RCK_C"/>
</dbReference>
<dbReference type="KEGG" id="theu:HPC62_19645"/>
<dbReference type="Pfam" id="PF02254">
    <property type="entry name" value="TrkA_N"/>
    <property type="match status" value="2"/>
</dbReference>
<evidence type="ECO:0000313" key="5">
    <source>
        <dbReference type="Proteomes" id="UP000505210"/>
    </source>
</evidence>
<protein>
    <submittedName>
        <fullName evidence="4">Potassium transporter TrkA</fullName>
    </submittedName>
</protein>
<dbReference type="GO" id="GO:0008324">
    <property type="term" value="F:monoatomic cation transmembrane transporter activity"/>
    <property type="evidence" value="ECO:0007669"/>
    <property type="project" value="InterPro"/>
</dbReference>
<reference evidence="4 5" key="1">
    <citation type="submission" date="2020-05" db="EMBL/GenBank/DDBJ databases">
        <title>Complete genome sequence of of a novel Thermoleptolyngbya strain isolated from hot springs of Ganzi, Sichuan China.</title>
        <authorList>
            <person name="Tang J."/>
            <person name="Daroch M."/>
            <person name="Li L."/>
            <person name="Waleron K."/>
            <person name="Waleron M."/>
            <person name="Waleron M."/>
        </authorList>
    </citation>
    <scope>NUCLEOTIDE SEQUENCE [LARGE SCALE GENOMIC DNA]</scope>
    <source>
        <strain evidence="4 5">PKUAC-SCTA183</strain>
    </source>
</reference>
<evidence type="ECO:0000259" key="3">
    <source>
        <dbReference type="PROSITE" id="PS51202"/>
    </source>
</evidence>
<proteinExistence type="predicted"/>
<feature type="transmembrane region" description="Helical" evidence="1">
    <location>
        <begin position="278"/>
        <end position="298"/>
    </location>
</feature>
<sequence>MGSSPRVDRFLVCGLGSLGQYCVYHLQRFATEGTVVSVTAIDRQRPEEWEVENLTDLLAEDLLIGDCRDEPVLLKAGVQQCRAALIVTSNETVNIEAAIAIRRLNPDVRLVVRSSRQSLNELLKLRLGNFNAYDPMEMPAFAFAMAGLQVGLLGSFNIGDTRLQVVEQTVQPRDPRFDDARAVAQHKKSYRLLSHRPQAEIPALPNRAFYHWQIDTRIRAGDTIAYIEIADAPDYTQHQAGGDWRSRWQAGLQAVLKEQPLQWVQRVRAWMQANRTRPLIAMGLITALVLWVLGATMLKMTVPELTWTKAIASGAVLLLGGYGDVFGGLENDPVPGWVYFVSLLITIISLLFVLGVVGIIADNLLSARFSFLQRRSPMPKQGHVVMVGLGRVGQQVATWLQTFRQPFVVLTDVADNLALFPKIPIIVGNPIQQIRHANIETAKSLVVVTDDQILNLEVALTARELTRQQKQSLQLVIRSYNQRFSASLAALIPNARVMAVSALAAEAFVGSAFGENILSLFRLNEQTILVTEFLVEAGDTLVGKLLSQVSYGYGVVPIFYERNSERRTLDSSDSLMPSETWMLKAGDRLIVLSTIDGLRRIERGQMRPPRTWRLSMGKPLNRGNLSEIGTTLHRISGLNLNTANAFAQNLPGTIYLQLYDYPAHHLLAELRKLAPDVTLVALEEGEKK</sequence>
<dbReference type="PANTHER" id="PTHR43833">
    <property type="entry name" value="POTASSIUM CHANNEL PROTEIN 2-RELATED-RELATED"/>
    <property type="match status" value="1"/>
</dbReference>
<dbReference type="EMBL" id="CP053661">
    <property type="protein sequence ID" value="QKD84095.1"/>
    <property type="molecule type" value="Genomic_DNA"/>
</dbReference>
<evidence type="ECO:0000259" key="2">
    <source>
        <dbReference type="PROSITE" id="PS51201"/>
    </source>
</evidence>
<accession>A0A6M8BP63</accession>
<keyword evidence="5" id="KW-1185">Reference proteome</keyword>
<feature type="domain" description="RCK C-terminal" evidence="3">
    <location>
        <begin position="518"/>
        <end position="607"/>
    </location>
</feature>
<feature type="transmembrane region" description="Helical" evidence="1">
    <location>
        <begin position="337"/>
        <end position="365"/>
    </location>
</feature>